<feature type="domain" description="G-protein coupled receptors family 1 profile" evidence="10">
    <location>
        <begin position="43"/>
        <end position="164"/>
    </location>
</feature>
<proteinExistence type="inferred from homology"/>
<dbReference type="PROSITE" id="PS00237">
    <property type="entry name" value="G_PROTEIN_RECEP_F1_1"/>
    <property type="match status" value="1"/>
</dbReference>
<keyword evidence="7 8" id="KW-0807">Transducer</keyword>
<feature type="transmembrane region" description="Helical" evidence="9">
    <location>
        <begin position="32"/>
        <end position="52"/>
    </location>
</feature>
<evidence type="ECO:0000256" key="4">
    <source>
        <dbReference type="ARBA" id="ARBA00023040"/>
    </source>
</evidence>
<dbReference type="InterPro" id="IPR000276">
    <property type="entry name" value="GPCR_Rhodpsn"/>
</dbReference>
<keyword evidence="2 8" id="KW-0812">Transmembrane</keyword>
<keyword evidence="12" id="KW-1185">Reference proteome</keyword>
<dbReference type="SUPFAM" id="SSF81321">
    <property type="entry name" value="Family A G protein-coupled receptor-like"/>
    <property type="match status" value="1"/>
</dbReference>
<evidence type="ECO:0000259" key="10">
    <source>
        <dbReference type="PROSITE" id="PS50262"/>
    </source>
</evidence>
<dbReference type="PROSITE" id="PS50262">
    <property type="entry name" value="G_PROTEIN_RECEP_F1_2"/>
    <property type="match status" value="1"/>
</dbReference>
<evidence type="ECO:0000256" key="6">
    <source>
        <dbReference type="ARBA" id="ARBA00023170"/>
    </source>
</evidence>
<gene>
    <name evidence="11" type="ORF">HOLleu_29067</name>
</gene>
<evidence type="ECO:0000256" key="5">
    <source>
        <dbReference type="ARBA" id="ARBA00023136"/>
    </source>
</evidence>
<evidence type="ECO:0000313" key="12">
    <source>
        <dbReference type="Proteomes" id="UP001152320"/>
    </source>
</evidence>
<keyword evidence="4 8" id="KW-0297">G-protein coupled receptor</keyword>
<dbReference type="GO" id="GO:0005886">
    <property type="term" value="C:plasma membrane"/>
    <property type="evidence" value="ECO:0007669"/>
    <property type="project" value="TreeGrafter"/>
</dbReference>
<comment type="similarity">
    <text evidence="8">Belongs to the G-protein coupled receptor 1 family.</text>
</comment>
<accession>A0A9Q1H1Y8</accession>
<dbReference type="Pfam" id="PF00001">
    <property type="entry name" value="7tm_1"/>
    <property type="match status" value="1"/>
</dbReference>
<dbReference type="GO" id="GO:0004930">
    <property type="term" value="F:G protein-coupled receptor activity"/>
    <property type="evidence" value="ECO:0007669"/>
    <property type="project" value="UniProtKB-KW"/>
</dbReference>
<dbReference type="EMBL" id="JAIZAY010000014">
    <property type="protein sequence ID" value="KAJ8029625.1"/>
    <property type="molecule type" value="Genomic_DNA"/>
</dbReference>
<feature type="transmembrane region" description="Helical" evidence="9">
    <location>
        <begin position="143"/>
        <end position="160"/>
    </location>
</feature>
<sequence length="164" mass="18529">MDGNISSSPAVNTTNFTDLWEHDIGHTVRGSVLIGIFVTSVFLNCFLGLILWRDRKHFSRINLVVFHLMISDLSITFFNIPVDFIWIQTKAFLAGTQVCKVIMFLRQTTLFSSSFVVIVISLDRCMAIVHPLSVRQADFRCRIMLTVAWVASIICSIPQVCSTL</sequence>
<evidence type="ECO:0000256" key="8">
    <source>
        <dbReference type="RuleBase" id="RU000688"/>
    </source>
</evidence>
<dbReference type="PANTHER" id="PTHR45695">
    <property type="entry name" value="LEUCOKININ RECEPTOR-RELATED"/>
    <property type="match status" value="1"/>
</dbReference>
<keyword evidence="5 9" id="KW-0472">Membrane</keyword>
<keyword evidence="6 8" id="KW-0675">Receptor</keyword>
<protein>
    <submittedName>
        <fullName evidence="11">Gonadotropin-releasing hormone receptor</fullName>
    </submittedName>
</protein>
<dbReference type="AlphaFoldDB" id="A0A9Q1H1Y8"/>
<reference evidence="11" key="1">
    <citation type="submission" date="2021-10" db="EMBL/GenBank/DDBJ databases">
        <title>Tropical sea cucumber genome reveals ecological adaptation and Cuvierian tubules defense mechanism.</title>
        <authorList>
            <person name="Chen T."/>
        </authorList>
    </citation>
    <scope>NUCLEOTIDE SEQUENCE</scope>
    <source>
        <strain evidence="11">Nanhai2018</strain>
        <tissue evidence="11">Muscle</tissue>
    </source>
</reference>
<evidence type="ECO:0000256" key="9">
    <source>
        <dbReference type="SAM" id="Phobius"/>
    </source>
</evidence>
<evidence type="ECO:0000256" key="2">
    <source>
        <dbReference type="ARBA" id="ARBA00022692"/>
    </source>
</evidence>
<organism evidence="11 12">
    <name type="scientific">Holothuria leucospilota</name>
    <name type="common">Black long sea cucumber</name>
    <name type="synonym">Mertensiothuria leucospilota</name>
    <dbReference type="NCBI Taxonomy" id="206669"/>
    <lineage>
        <taxon>Eukaryota</taxon>
        <taxon>Metazoa</taxon>
        <taxon>Echinodermata</taxon>
        <taxon>Eleutherozoa</taxon>
        <taxon>Echinozoa</taxon>
        <taxon>Holothuroidea</taxon>
        <taxon>Aspidochirotacea</taxon>
        <taxon>Aspidochirotida</taxon>
        <taxon>Holothuriidae</taxon>
        <taxon>Holothuria</taxon>
    </lineage>
</organism>
<keyword evidence="3 9" id="KW-1133">Transmembrane helix</keyword>
<dbReference type="InterPro" id="IPR017452">
    <property type="entry name" value="GPCR_Rhodpsn_7TM"/>
</dbReference>
<dbReference type="OrthoDB" id="6435638at2759"/>
<dbReference type="Gene3D" id="1.20.1070.10">
    <property type="entry name" value="Rhodopsin 7-helix transmembrane proteins"/>
    <property type="match status" value="1"/>
</dbReference>
<evidence type="ECO:0000256" key="1">
    <source>
        <dbReference type="ARBA" id="ARBA00004141"/>
    </source>
</evidence>
<dbReference type="Proteomes" id="UP001152320">
    <property type="component" value="Chromosome 14"/>
</dbReference>
<evidence type="ECO:0000256" key="7">
    <source>
        <dbReference type="ARBA" id="ARBA00023224"/>
    </source>
</evidence>
<evidence type="ECO:0000256" key="3">
    <source>
        <dbReference type="ARBA" id="ARBA00022989"/>
    </source>
</evidence>
<dbReference type="PANTHER" id="PTHR45695:SF22">
    <property type="entry name" value="G-PROTEIN COUPLED RECEPTORS FAMILY 1 PROFILE DOMAIN-CONTAINING PROTEIN"/>
    <property type="match status" value="1"/>
</dbReference>
<dbReference type="PRINTS" id="PR00237">
    <property type="entry name" value="GPCRRHODOPSN"/>
</dbReference>
<feature type="transmembrane region" description="Helical" evidence="9">
    <location>
        <begin position="64"/>
        <end position="89"/>
    </location>
</feature>
<name>A0A9Q1H1Y8_HOLLE</name>
<comment type="subcellular location">
    <subcellularLocation>
        <location evidence="1">Membrane</location>
        <topology evidence="1">Multi-pass membrane protein</topology>
    </subcellularLocation>
</comment>
<evidence type="ECO:0000313" key="11">
    <source>
        <dbReference type="EMBL" id="KAJ8029625.1"/>
    </source>
</evidence>
<comment type="caution">
    <text evidence="11">The sequence shown here is derived from an EMBL/GenBank/DDBJ whole genome shotgun (WGS) entry which is preliminary data.</text>
</comment>
<feature type="transmembrane region" description="Helical" evidence="9">
    <location>
        <begin position="101"/>
        <end position="122"/>
    </location>
</feature>